<evidence type="ECO:0000313" key="2">
    <source>
        <dbReference type="EMBL" id="MFH6982758.1"/>
    </source>
</evidence>
<dbReference type="PANTHER" id="PTHR30492:SF0">
    <property type="entry name" value="METHYLGLYOXAL SYNTHASE"/>
    <property type="match status" value="1"/>
</dbReference>
<evidence type="ECO:0000259" key="1">
    <source>
        <dbReference type="PROSITE" id="PS50146"/>
    </source>
</evidence>
<organism evidence="2 3">
    <name type="scientific">Marinoscillum luteum</name>
    <dbReference type="NCBI Taxonomy" id="861051"/>
    <lineage>
        <taxon>Bacteria</taxon>
        <taxon>Pseudomonadati</taxon>
        <taxon>Bacteroidota</taxon>
        <taxon>Cytophagia</taxon>
        <taxon>Cytophagales</taxon>
        <taxon>Reichenbachiellaceae</taxon>
        <taxon>Marinoscillum</taxon>
    </lineage>
</organism>
<dbReference type="Pfam" id="PF19279">
    <property type="entry name" value="YegS_C"/>
    <property type="match status" value="1"/>
</dbReference>
<dbReference type="RefSeq" id="WP_395416406.1">
    <property type="nucleotide sequence ID" value="NZ_JBIPKE010000013.1"/>
</dbReference>
<accession>A0ABW7N596</accession>
<feature type="domain" description="DAGKc" evidence="1">
    <location>
        <begin position="1"/>
        <end position="127"/>
    </location>
</feature>
<dbReference type="InterPro" id="IPR016064">
    <property type="entry name" value="NAD/diacylglycerol_kinase_sf"/>
</dbReference>
<dbReference type="SMART" id="SM00046">
    <property type="entry name" value="DAGKc"/>
    <property type="match status" value="1"/>
</dbReference>
<dbReference type="InterPro" id="IPR045540">
    <property type="entry name" value="YegS/DAGK_C"/>
</dbReference>
<dbReference type="InterPro" id="IPR017438">
    <property type="entry name" value="ATP-NAD_kinase_N"/>
</dbReference>
<dbReference type="PANTHER" id="PTHR30492">
    <property type="entry name" value="METHYLGLYOXAL SYNTHASE"/>
    <property type="match status" value="1"/>
</dbReference>
<dbReference type="InterPro" id="IPR001206">
    <property type="entry name" value="Diacylglycerol_kinase_cat_dom"/>
</dbReference>
<dbReference type="Proteomes" id="UP001610063">
    <property type="component" value="Unassembled WGS sequence"/>
</dbReference>
<dbReference type="Gene3D" id="3.40.50.10330">
    <property type="entry name" value="Probable inorganic polyphosphate/atp-NAD kinase, domain 1"/>
    <property type="match status" value="1"/>
</dbReference>
<dbReference type="GO" id="GO:0016301">
    <property type="term" value="F:kinase activity"/>
    <property type="evidence" value="ECO:0007669"/>
    <property type="project" value="UniProtKB-KW"/>
</dbReference>
<evidence type="ECO:0000313" key="3">
    <source>
        <dbReference type="Proteomes" id="UP001610063"/>
    </source>
</evidence>
<dbReference type="SUPFAM" id="SSF111331">
    <property type="entry name" value="NAD kinase/diacylglycerol kinase-like"/>
    <property type="match status" value="1"/>
</dbReference>
<name>A0ABW7N596_9BACT</name>
<dbReference type="InterPro" id="IPR004363">
    <property type="entry name" value="Methylgl_synth"/>
</dbReference>
<keyword evidence="2" id="KW-0808">Transferase</keyword>
<proteinExistence type="predicted"/>
<reference evidence="2 3" key="1">
    <citation type="journal article" date="2013" name="Int. J. Syst. Evol. Microbiol.">
        <title>Marinoscillum luteum sp. nov., isolated from marine sediment.</title>
        <authorList>
            <person name="Cha I.T."/>
            <person name="Park S.J."/>
            <person name="Kim S.J."/>
            <person name="Kim J.G."/>
            <person name="Jung M.Y."/>
            <person name="Shin K.S."/>
            <person name="Kwon K.K."/>
            <person name="Yang S.H."/>
            <person name="Seo Y.S."/>
            <person name="Rhee S.K."/>
        </authorList>
    </citation>
    <scope>NUCLEOTIDE SEQUENCE [LARGE SCALE GENOMIC DNA]</scope>
    <source>
        <strain evidence="2 3">KCTC 23939</strain>
    </source>
</reference>
<comment type="caution">
    <text evidence="2">The sequence shown here is derived from an EMBL/GenBank/DDBJ whole genome shotgun (WGS) entry which is preliminary data.</text>
</comment>
<dbReference type="EC" id="2.7.1.-" evidence="2"/>
<dbReference type="Gene3D" id="2.60.200.40">
    <property type="match status" value="1"/>
</dbReference>
<gene>
    <name evidence="2" type="ORF">ACHKAR_04875</name>
</gene>
<keyword evidence="2" id="KW-0418">Kinase</keyword>
<dbReference type="PROSITE" id="PS50146">
    <property type="entry name" value="DAGK"/>
    <property type="match status" value="1"/>
</dbReference>
<dbReference type="Pfam" id="PF00781">
    <property type="entry name" value="DAGK_cat"/>
    <property type="match status" value="1"/>
</dbReference>
<sequence>MKKHLFVINPVSGSANTHELLHDIDRHFSTSHTEFKILQTTGSNDAAAIQHALNTYLPDVVGVAGGDGSINMVAPLLISTGIPLGIIPSGSANGLAGEFGISMDNALQNILGERTRHLDVALINDRHYMLHMADLGLNASLVRRYEEENRSGFMGYAISAIQELPMLQRHFRVIITSGNSKTEFETNFLVIANTRMYGTGYEVNPVGKFDDQQVELCMMKPLSAELIINNLFLQNQPDRDSELFDIYSYQEVQIQSSTPIDFQSDGEYIGELTDLHIRVLSDQLRIVVPDQS</sequence>
<dbReference type="EMBL" id="JBIPKE010000013">
    <property type="protein sequence ID" value="MFH6982758.1"/>
    <property type="molecule type" value="Genomic_DNA"/>
</dbReference>
<keyword evidence="3" id="KW-1185">Reference proteome</keyword>
<protein>
    <submittedName>
        <fullName evidence="2">Diacylglycerol/lipid kinase family protein</fullName>
        <ecNumber evidence="2">2.7.1.-</ecNumber>
    </submittedName>
</protein>